<dbReference type="EMBL" id="BAABME010009375">
    <property type="protein sequence ID" value="GAA0175051.1"/>
    <property type="molecule type" value="Genomic_DNA"/>
</dbReference>
<reference evidence="1 2" key="1">
    <citation type="submission" date="2024-01" db="EMBL/GenBank/DDBJ databases">
        <title>The complete chloroplast genome sequence of Lithospermum erythrorhizon: insights into the phylogenetic relationship among Boraginaceae species and the maternal lineages of purple gromwells.</title>
        <authorList>
            <person name="Okada T."/>
            <person name="Watanabe K."/>
        </authorList>
    </citation>
    <scope>NUCLEOTIDE SEQUENCE [LARGE SCALE GENOMIC DNA]</scope>
</reference>
<evidence type="ECO:0000313" key="1">
    <source>
        <dbReference type="EMBL" id="GAA0175051.1"/>
    </source>
</evidence>
<comment type="caution">
    <text evidence="1">The sequence shown here is derived from an EMBL/GenBank/DDBJ whole genome shotgun (WGS) entry which is preliminary data.</text>
</comment>
<evidence type="ECO:0000313" key="2">
    <source>
        <dbReference type="Proteomes" id="UP001454036"/>
    </source>
</evidence>
<protein>
    <submittedName>
        <fullName evidence="1">Uncharacterized protein</fullName>
    </submittedName>
</protein>
<sequence>MYKKNTHRVYCECELQRRENIHQVAASEYVWLAPLQYCCSIAIGYVSSQDSPQSVPGCLPTNDNISKLDASGLESNHHVESPLLVSPIQVLRMHNFSASAPQDWVIRQEYSFFPMKSGSDLESV</sequence>
<proteinExistence type="predicted"/>
<dbReference type="Proteomes" id="UP001454036">
    <property type="component" value="Unassembled WGS sequence"/>
</dbReference>
<gene>
    <name evidence="1" type="ORF">LIER_28308</name>
</gene>
<keyword evidence="2" id="KW-1185">Reference proteome</keyword>
<accession>A0AAV3RI71</accession>
<name>A0AAV3RI71_LITER</name>
<organism evidence="1 2">
    <name type="scientific">Lithospermum erythrorhizon</name>
    <name type="common">Purple gromwell</name>
    <name type="synonym">Lithospermum officinale var. erythrorhizon</name>
    <dbReference type="NCBI Taxonomy" id="34254"/>
    <lineage>
        <taxon>Eukaryota</taxon>
        <taxon>Viridiplantae</taxon>
        <taxon>Streptophyta</taxon>
        <taxon>Embryophyta</taxon>
        <taxon>Tracheophyta</taxon>
        <taxon>Spermatophyta</taxon>
        <taxon>Magnoliopsida</taxon>
        <taxon>eudicotyledons</taxon>
        <taxon>Gunneridae</taxon>
        <taxon>Pentapetalae</taxon>
        <taxon>asterids</taxon>
        <taxon>lamiids</taxon>
        <taxon>Boraginales</taxon>
        <taxon>Boraginaceae</taxon>
        <taxon>Boraginoideae</taxon>
        <taxon>Lithospermeae</taxon>
        <taxon>Lithospermum</taxon>
    </lineage>
</organism>
<dbReference type="AlphaFoldDB" id="A0AAV3RI71"/>